<evidence type="ECO:0000256" key="3">
    <source>
        <dbReference type="ARBA" id="ARBA00015455"/>
    </source>
</evidence>
<evidence type="ECO:0000256" key="1">
    <source>
        <dbReference type="ARBA" id="ARBA00004514"/>
    </source>
</evidence>
<dbReference type="AlphaFoldDB" id="A0A1Y2E2D6"/>
<dbReference type="InterPro" id="IPR035969">
    <property type="entry name" value="Rab-GAP_TBC_sf"/>
</dbReference>
<comment type="function">
    <text evidence="5">Non-catalytic component of the TSC-TBC complex, a multiprotein complex that acts as a negative regulator of the canonical mTORC1 complex, an evolutionarily conserved central nutrient sensor that stimulates anabolic reactions and macromolecule biosynthesis to promote cellular biomass generation and growth. The TSC-TBC complex acts as a GTPase-activating protein (GAP) for the small GTPase RHEB, a direct activator of the protein kinase activity of mTORC1. In absence of nutrients, the TSC-TBC complex inhibits mTORC1, thereby preventing phosphorylation of ribosomal protein S6 kinase (RPS6KB1 and RPS6KB2) and EIF4EBP1 (4E-BP1) by the mTORC1 signaling. The TSC-TBC complex is inactivated in response to nutrients, relieving inhibition of mTORC1.</text>
</comment>
<dbReference type="SUPFAM" id="SSF47923">
    <property type="entry name" value="Ypt/Rab-GAP domain of gyp1p"/>
    <property type="match status" value="2"/>
</dbReference>
<dbReference type="GO" id="GO:0005096">
    <property type="term" value="F:GTPase activator activity"/>
    <property type="evidence" value="ECO:0007669"/>
    <property type="project" value="TreeGrafter"/>
</dbReference>
<evidence type="ECO:0000313" key="8">
    <source>
        <dbReference type="Proteomes" id="UP000193920"/>
    </source>
</evidence>
<accession>A0A1Y2E2D6</accession>
<evidence type="ECO:0000256" key="2">
    <source>
        <dbReference type="ARBA" id="ARBA00004656"/>
    </source>
</evidence>
<organism evidence="7 8">
    <name type="scientific">Neocallimastix californiae</name>
    <dbReference type="NCBI Taxonomy" id="1754190"/>
    <lineage>
        <taxon>Eukaryota</taxon>
        <taxon>Fungi</taxon>
        <taxon>Fungi incertae sedis</taxon>
        <taxon>Chytridiomycota</taxon>
        <taxon>Chytridiomycota incertae sedis</taxon>
        <taxon>Neocallimastigomycetes</taxon>
        <taxon>Neocallimastigales</taxon>
        <taxon>Neocallimastigaceae</taxon>
        <taxon>Neocallimastix</taxon>
    </lineage>
</organism>
<dbReference type="GO" id="GO:0032007">
    <property type="term" value="P:negative regulation of TOR signaling"/>
    <property type="evidence" value="ECO:0007669"/>
    <property type="project" value="TreeGrafter"/>
</dbReference>
<proteinExistence type="predicted"/>
<evidence type="ECO:0000256" key="4">
    <source>
        <dbReference type="ARBA" id="ARBA00023228"/>
    </source>
</evidence>
<dbReference type="SMART" id="SM00164">
    <property type="entry name" value="TBC"/>
    <property type="match status" value="1"/>
</dbReference>
<reference evidence="7 8" key="1">
    <citation type="submission" date="2016-08" db="EMBL/GenBank/DDBJ databases">
        <title>A Parts List for Fungal Cellulosomes Revealed by Comparative Genomics.</title>
        <authorList>
            <consortium name="DOE Joint Genome Institute"/>
            <person name="Haitjema C.H."/>
            <person name="Gilmore S.P."/>
            <person name="Henske J.K."/>
            <person name="Solomon K.V."/>
            <person name="De Groot R."/>
            <person name="Kuo A."/>
            <person name="Mondo S.J."/>
            <person name="Salamov A.A."/>
            <person name="Labutti K."/>
            <person name="Zhao Z."/>
            <person name="Chiniquy J."/>
            <person name="Barry K."/>
            <person name="Brewer H.M."/>
            <person name="Purvine S.O."/>
            <person name="Wright A.T."/>
            <person name="Boxma B."/>
            <person name="Van Alen T."/>
            <person name="Hackstein J.H."/>
            <person name="Baker S.E."/>
            <person name="Grigoriev I.V."/>
            <person name="O'Malley M.A."/>
        </authorList>
    </citation>
    <scope>NUCLEOTIDE SEQUENCE [LARGE SCALE GENOMIC DNA]</scope>
    <source>
        <strain evidence="7 8">G1</strain>
    </source>
</reference>
<keyword evidence="8" id="KW-1185">Reference proteome</keyword>
<comment type="caution">
    <text evidence="7">The sequence shown here is derived from an EMBL/GenBank/DDBJ whole genome shotgun (WGS) entry which is preliminary data.</text>
</comment>
<name>A0A1Y2E2D6_9FUNG</name>
<dbReference type="PROSITE" id="PS50086">
    <property type="entry name" value="TBC_RABGAP"/>
    <property type="match status" value="1"/>
</dbReference>
<comment type="subcellular location">
    <subcellularLocation>
        <location evidence="1">Cytoplasm</location>
        <location evidence="1">Cytosol</location>
    </subcellularLocation>
    <subcellularLocation>
        <location evidence="2">Lysosome membrane</location>
    </subcellularLocation>
</comment>
<feature type="domain" description="Rab-GAP TBC" evidence="6">
    <location>
        <begin position="46"/>
        <end position="250"/>
    </location>
</feature>
<dbReference type="GO" id="GO:0005829">
    <property type="term" value="C:cytosol"/>
    <property type="evidence" value="ECO:0007669"/>
    <property type="project" value="UniProtKB-SubCell"/>
</dbReference>
<dbReference type="Gene3D" id="1.10.10.750">
    <property type="entry name" value="Ypt/Rab-GAP domain of gyp1p, domain 1"/>
    <property type="match status" value="1"/>
</dbReference>
<dbReference type="InterPro" id="IPR039842">
    <property type="entry name" value="TBC1D7"/>
</dbReference>
<dbReference type="InterPro" id="IPR000195">
    <property type="entry name" value="Rab-GAP-TBC_dom"/>
</dbReference>
<dbReference type="OrthoDB" id="159449at2759"/>
<dbReference type="Gene3D" id="1.10.472.80">
    <property type="entry name" value="Ypt/Rab-GAP domain of gyp1p, domain 3"/>
    <property type="match status" value="1"/>
</dbReference>
<protein>
    <recommendedName>
        <fullName evidence="3">TBC1 domain family member 7</fullName>
    </recommendedName>
</protein>
<keyword evidence="4" id="KW-0458">Lysosome</keyword>
<dbReference type="EMBL" id="MCOG01000051">
    <property type="protein sequence ID" value="ORY65710.1"/>
    <property type="molecule type" value="Genomic_DNA"/>
</dbReference>
<dbReference type="PANTHER" id="PTHR13530:SF3">
    <property type="entry name" value="TBC1 DOMAIN FAMILY MEMBER 7"/>
    <property type="match status" value="1"/>
</dbReference>
<dbReference type="Proteomes" id="UP000193920">
    <property type="component" value="Unassembled WGS sequence"/>
</dbReference>
<evidence type="ECO:0000259" key="6">
    <source>
        <dbReference type="PROSITE" id="PS50086"/>
    </source>
</evidence>
<evidence type="ECO:0000256" key="5">
    <source>
        <dbReference type="ARBA" id="ARBA00046045"/>
    </source>
</evidence>
<sequence length="316" mass="36979">MTNNFRKAYYGSLGVQVVEIKPSVESALSGDELDLEKLSKLCLWVRIPHSYRSTVWKVLLGVLPTYKITWEFAEKQRKEQYDDLKKTIAFAFPNKYPTKEIRDEEITPEILIQMMIIYYLSKFPTKMIKISDYQVNKAYLSMAKAFLEICDNNAIDAFWNITFFFRLLAIAQDDMSWIFEEEMVQQPTLISDVIVLDKLIHSREPSLWRHFQKLNVQLDNIYAKWTQSCYAQILPNHCLERIWDIMIGGSQTILIYIALGIITSCKNELKNITSSNEVEGVLNKQMNYLDFNIVTTKSIYLWERSHPGFVSNHPIE</sequence>
<dbReference type="STRING" id="1754190.A0A1Y2E2D6"/>
<dbReference type="PANTHER" id="PTHR13530">
    <property type="entry name" value="TBC1 DOMAIN FAMILY MEMBER 7"/>
    <property type="match status" value="1"/>
</dbReference>
<gene>
    <name evidence="7" type="ORF">LY90DRAFT_224144</name>
</gene>
<dbReference type="Pfam" id="PF00566">
    <property type="entry name" value="RabGAP-TBC"/>
    <property type="match status" value="1"/>
</dbReference>
<evidence type="ECO:0000313" key="7">
    <source>
        <dbReference type="EMBL" id="ORY65710.1"/>
    </source>
</evidence>